<feature type="transmembrane region" description="Helical" evidence="1">
    <location>
        <begin position="69"/>
        <end position="88"/>
    </location>
</feature>
<comment type="caution">
    <text evidence="2">The sequence shown here is derived from an EMBL/GenBank/DDBJ whole genome shotgun (WGS) entry which is preliminary data.</text>
</comment>
<dbReference type="AlphaFoldDB" id="A0A9X4BIT0"/>
<dbReference type="EMBL" id="JAOVZO020000011">
    <property type="protein sequence ID" value="MDC8012537.1"/>
    <property type="molecule type" value="Genomic_DNA"/>
</dbReference>
<dbReference type="RefSeq" id="WP_263541110.1">
    <property type="nucleotide sequence ID" value="NZ_JAOVZO020000011.1"/>
</dbReference>
<proteinExistence type="predicted"/>
<evidence type="ECO:0000313" key="3">
    <source>
        <dbReference type="Proteomes" id="UP001139971"/>
    </source>
</evidence>
<gene>
    <name evidence="2" type="ORF">OD750_008250</name>
</gene>
<protein>
    <submittedName>
        <fullName evidence="2">Uncharacterized protein</fullName>
    </submittedName>
</protein>
<dbReference type="Proteomes" id="UP001139971">
    <property type="component" value="Unassembled WGS sequence"/>
</dbReference>
<keyword evidence="1" id="KW-0812">Transmembrane</keyword>
<feature type="transmembrane region" description="Helical" evidence="1">
    <location>
        <begin position="36"/>
        <end position="57"/>
    </location>
</feature>
<reference evidence="2" key="1">
    <citation type="submission" date="2023-02" db="EMBL/GenBank/DDBJ databases">
        <title>Tahibacter soli sp. nov. isolated from soil.</title>
        <authorList>
            <person name="Baek J.H."/>
            <person name="Lee J.K."/>
            <person name="Choi D.G."/>
            <person name="Jeon C.O."/>
        </authorList>
    </citation>
    <scope>NUCLEOTIDE SEQUENCE</scope>
    <source>
        <strain evidence="2">BL</strain>
    </source>
</reference>
<keyword evidence="1" id="KW-0472">Membrane</keyword>
<keyword evidence="1" id="KW-1133">Transmembrane helix</keyword>
<feature type="transmembrane region" description="Helical" evidence="1">
    <location>
        <begin position="12"/>
        <end position="30"/>
    </location>
</feature>
<organism evidence="2 3">
    <name type="scientific">Tahibacter soli</name>
    <dbReference type="NCBI Taxonomy" id="2983605"/>
    <lineage>
        <taxon>Bacteria</taxon>
        <taxon>Pseudomonadati</taxon>
        <taxon>Pseudomonadota</taxon>
        <taxon>Gammaproteobacteria</taxon>
        <taxon>Lysobacterales</taxon>
        <taxon>Rhodanobacteraceae</taxon>
        <taxon>Tahibacter</taxon>
    </lineage>
</organism>
<keyword evidence="3" id="KW-1185">Reference proteome</keyword>
<name>A0A9X4BIT0_9GAMM</name>
<accession>A0A9X4BIT0</accession>
<sequence length="171" mass="19357">MATAAQSTSLPIGLALHPFAIGSAVLFGLLASHPMLALLMVLVVPFVAIWALVTFVLLVRRAHERRVRVWLLAIWALAVAVPVMLHSYRAHAVRAQADALATAVESHRAQHGQWPAKLADVGFDDEAIAQRWRLWYRADEGNPALYYRATLMLFDLYDYDFERREWRLLPD</sequence>
<evidence type="ECO:0000256" key="1">
    <source>
        <dbReference type="SAM" id="Phobius"/>
    </source>
</evidence>
<evidence type="ECO:0000313" key="2">
    <source>
        <dbReference type="EMBL" id="MDC8012537.1"/>
    </source>
</evidence>